<dbReference type="PANTHER" id="PTHR33420:SF3">
    <property type="entry name" value="FIMBRIAL SUBUNIT ELFA"/>
    <property type="match status" value="1"/>
</dbReference>
<accession>A0ABM8WZQ3</accession>
<dbReference type="Pfam" id="PF00419">
    <property type="entry name" value="Fimbrial"/>
    <property type="match status" value="1"/>
</dbReference>
<dbReference type="SUPFAM" id="SSF49401">
    <property type="entry name" value="Bacterial adhesins"/>
    <property type="match status" value="1"/>
</dbReference>
<dbReference type="Gene3D" id="2.60.40.1090">
    <property type="entry name" value="Fimbrial-type adhesion domain"/>
    <property type="match status" value="1"/>
</dbReference>
<dbReference type="Proteomes" id="UP000701702">
    <property type="component" value="Unassembled WGS sequence"/>
</dbReference>
<dbReference type="InterPro" id="IPR008966">
    <property type="entry name" value="Adhesion_dom_sf"/>
</dbReference>
<comment type="caution">
    <text evidence="3">The sequence shown here is derived from an EMBL/GenBank/DDBJ whole genome shotgun (WGS) entry which is preliminary data.</text>
</comment>
<keyword evidence="4" id="KW-1185">Reference proteome</keyword>
<evidence type="ECO:0000256" key="1">
    <source>
        <dbReference type="ARBA" id="ARBA00022729"/>
    </source>
</evidence>
<organism evidence="3 4">
    <name type="scientific">Cupriavidus pinatubonensis</name>
    <dbReference type="NCBI Taxonomy" id="248026"/>
    <lineage>
        <taxon>Bacteria</taxon>
        <taxon>Pseudomonadati</taxon>
        <taxon>Pseudomonadota</taxon>
        <taxon>Betaproteobacteria</taxon>
        <taxon>Burkholderiales</taxon>
        <taxon>Burkholderiaceae</taxon>
        <taxon>Cupriavidus</taxon>
    </lineage>
</organism>
<protein>
    <recommendedName>
        <fullName evidence="2">Fimbrial-type adhesion domain-containing protein</fullName>
    </recommendedName>
</protein>
<keyword evidence="1" id="KW-0732">Signal</keyword>
<dbReference type="InterPro" id="IPR036937">
    <property type="entry name" value="Adhesion_dom_fimbrial_sf"/>
</dbReference>
<dbReference type="Gene3D" id="2.60.40.3310">
    <property type="match status" value="1"/>
</dbReference>
<proteinExistence type="predicted"/>
<sequence length="364" mass="36976">MEAAISTFGDVGRARGRLEWRVLSRTPALKNPMIDALKSTALLTLLPASLLCSGQARAACTSTPGMPYLQAIDTIAAESNLAVGATIPGTARHYTLTGKCDYGEPYQVPGAVIVACYYGSGKEVMPGVYSTGVSGLGIRLRNAAGEPMLNAAGRSCDTRGASLGTLNADMTYSVSVSTEFVKTGSIAAGALDPSQTRFGFGVYHGNGLGGTSNYIGFSGMLQVRQIACNATYPAAVRLPRVKASTLASAGATAGATPFAIVLNCNGTARVGVSFDAAGGSTVKSAQAGVLGPANEGAPGAAGGVGVQLTDARTNPVPLQQSNPVGTIDANAPATYAYALRYFALAPHAKPGVVSGAMTFTFDYQ</sequence>
<evidence type="ECO:0000313" key="4">
    <source>
        <dbReference type="Proteomes" id="UP000701702"/>
    </source>
</evidence>
<evidence type="ECO:0000313" key="3">
    <source>
        <dbReference type="EMBL" id="CAG9173053.1"/>
    </source>
</evidence>
<evidence type="ECO:0000259" key="2">
    <source>
        <dbReference type="Pfam" id="PF00419"/>
    </source>
</evidence>
<reference evidence="3 4" key="1">
    <citation type="submission" date="2021-08" db="EMBL/GenBank/DDBJ databases">
        <authorList>
            <person name="Peeters C."/>
        </authorList>
    </citation>
    <scope>NUCLEOTIDE SEQUENCE [LARGE SCALE GENOMIC DNA]</scope>
    <source>
        <strain evidence="3 4">LMG 23994</strain>
    </source>
</reference>
<dbReference type="EMBL" id="CAJZAF010000012">
    <property type="protein sequence ID" value="CAG9173053.1"/>
    <property type="molecule type" value="Genomic_DNA"/>
</dbReference>
<feature type="domain" description="Fimbrial-type adhesion" evidence="2">
    <location>
        <begin position="217"/>
        <end position="364"/>
    </location>
</feature>
<dbReference type="InterPro" id="IPR050263">
    <property type="entry name" value="Bact_Fimbrial_Adh_Pro"/>
</dbReference>
<dbReference type="PANTHER" id="PTHR33420">
    <property type="entry name" value="FIMBRIAL SUBUNIT ELFA-RELATED"/>
    <property type="match status" value="1"/>
</dbReference>
<dbReference type="InterPro" id="IPR000259">
    <property type="entry name" value="Adhesion_dom_fimbrial"/>
</dbReference>
<gene>
    <name evidence="3" type="ORF">LMG23994_02531</name>
</gene>
<name>A0ABM8WZQ3_9BURK</name>